<evidence type="ECO:0008006" key="4">
    <source>
        <dbReference type="Google" id="ProtNLM"/>
    </source>
</evidence>
<dbReference type="Proteomes" id="UP000199093">
    <property type="component" value="Unassembled WGS sequence"/>
</dbReference>
<sequence length="196" mass="22001">KMNSTQLAQELGISKGRVSQYVAQGKLDGCFSGEGRARRFDLEKVRAALQHRLDPGQMLGNGAETKRRLQEPEPATPREGELRRGDPDRYELARIQKVEEEARKLRRQNLEAEGTLVLADRAAQATARALAQEVAEFEGVMRRAARAIADQLGVDFKEARKILIDTWREHRRARAEVLAQQAASAGLDPEEREADF</sequence>
<feature type="compositionally biased region" description="Basic and acidic residues" evidence="1">
    <location>
        <begin position="64"/>
        <end position="86"/>
    </location>
</feature>
<organism evidence="2 3">
    <name type="scientific">Salipiger marinus</name>
    <dbReference type="NCBI Taxonomy" id="555512"/>
    <lineage>
        <taxon>Bacteria</taxon>
        <taxon>Pseudomonadati</taxon>
        <taxon>Pseudomonadota</taxon>
        <taxon>Alphaproteobacteria</taxon>
        <taxon>Rhodobacterales</taxon>
        <taxon>Roseobacteraceae</taxon>
        <taxon>Salipiger</taxon>
    </lineage>
</organism>
<name>A0A1G8UTM9_9RHOB</name>
<feature type="region of interest" description="Disordered" evidence="1">
    <location>
        <begin position="53"/>
        <end position="86"/>
    </location>
</feature>
<protein>
    <recommendedName>
        <fullName evidence="4">Helix-turn-helix domain-containing protein</fullName>
    </recommendedName>
</protein>
<dbReference type="RefSeq" id="WP_089852494.1">
    <property type="nucleotide sequence ID" value="NZ_FNEJ01000051.1"/>
</dbReference>
<evidence type="ECO:0000313" key="2">
    <source>
        <dbReference type="EMBL" id="SDJ57163.1"/>
    </source>
</evidence>
<keyword evidence="3" id="KW-1185">Reference proteome</keyword>
<dbReference type="AlphaFoldDB" id="A0A1G8UTM9"/>
<evidence type="ECO:0000256" key="1">
    <source>
        <dbReference type="SAM" id="MobiDB-lite"/>
    </source>
</evidence>
<dbReference type="STRING" id="555512.SAMN04487993_105112"/>
<proteinExistence type="predicted"/>
<reference evidence="2 3" key="1">
    <citation type="submission" date="2016-10" db="EMBL/GenBank/DDBJ databases">
        <authorList>
            <person name="de Groot N.N."/>
        </authorList>
    </citation>
    <scope>NUCLEOTIDE SEQUENCE [LARGE SCALE GENOMIC DNA]</scope>
    <source>
        <strain evidence="2 3">DSM 26424</strain>
    </source>
</reference>
<evidence type="ECO:0000313" key="3">
    <source>
        <dbReference type="Proteomes" id="UP000199093"/>
    </source>
</evidence>
<dbReference type="EMBL" id="FNEJ01000051">
    <property type="protein sequence ID" value="SDJ57163.1"/>
    <property type="molecule type" value="Genomic_DNA"/>
</dbReference>
<accession>A0A1G8UTM9</accession>
<dbReference type="OrthoDB" id="7852579at2"/>
<gene>
    <name evidence="2" type="ORF">SAMN04487993_105112</name>
</gene>
<feature type="non-terminal residue" evidence="2">
    <location>
        <position position="1"/>
    </location>
</feature>